<proteinExistence type="predicted"/>
<dbReference type="InterPro" id="IPR051599">
    <property type="entry name" value="Cell_Envelope_Assoc"/>
</dbReference>
<accession>A0A2T0W8L0</accession>
<comment type="caution">
    <text evidence="2">The sequence shown here is derived from an EMBL/GenBank/DDBJ whole genome shotgun (WGS) entry which is preliminary data.</text>
</comment>
<dbReference type="GO" id="GO:0000270">
    <property type="term" value="P:peptidoglycan metabolic process"/>
    <property type="evidence" value="ECO:0007669"/>
    <property type="project" value="TreeGrafter"/>
</dbReference>
<dbReference type="EMBL" id="PVTO01000007">
    <property type="protein sequence ID" value="PRY82976.1"/>
    <property type="molecule type" value="Genomic_DNA"/>
</dbReference>
<dbReference type="OrthoDB" id="9782395at2"/>
<dbReference type="InterPro" id="IPR003848">
    <property type="entry name" value="DUF218"/>
</dbReference>
<gene>
    <name evidence="2" type="ORF">CLV38_10750</name>
</gene>
<dbReference type="GO" id="GO:0005886">
    <property type="term" value="C:plasma membrane"/>
    <property type="evidence" value="ECO:0007669"/>
    <property type="project" value="TreeGrafter"/>
</dbReference>
<evidence type="ECO:0000313" key="2">
    <source>
        <dbReference type="EMBL" id="PRY82976.1"/>
    </source>
</evidence>
<protein>
    <submittedName>
        <fullName evidence="2">Uncharacterized SAM-binding protein YcdF (DUF218 family)</fullName>
    </submittedName>
</protein>
<feature type="domain" description="DUF218" evidence="1">
    <location>
        <begin position="160"/>
        <end position="274"/>
    </location>
</feature>
<dbReference type="AlphaFoldDB" id="A0A2T0W8L0"/>
<reference evidence="2 3" key="1">
    <citation type="submission" date="2018-03" db="EMBL/GenBank/DDBJ databases">
        <title>Genomic Encyclopedia of Archaeal and Bacterial Type Strains, Phase II (KMG-II): from individual species to whole genera.</title>
        <authorList>
            <person name="Goeker M."/>
        </authorList>
    </citation>
    <scope>NUCLEOTIDE SEQUENCE [LARGE SCALE GENOMIC DNA]</scope>
    <source>
        <strain evidence="2 3">DSM 13175</strain>
    </source>
</reference>
<dbReference type="CDD" id="cd06259">
    <property type="entry name" value="YdcF-like"/>
    <property type="match status" value="1"/>
</dbReference>
<evidence type="ECO:0000259" key="1">
    <source>
        <dbReference type="Pfam" id="PF02698"/>
    </source>
</evidence>
<dbReference type="Pfam" id="PF02698">
    <property type="entry name" value="DUF218"/>
    <property type="match status" value="1"/>
</dbReference>
<dbReference type="PANTHER" id="PTHR30336:SF4">
    <property type="entry name" value="ENVELOPE BIOGENESIS FACTOR ELYC"/>
    <property type="match status" value="1"/>
</dbReference>
<dbReference type="RefSeq" id="WP_106192279.1">
    <property type="nucleotide sequence ID" value="NZ_PVTO01000007.1"/>
</dbReference>
<name>A0A2T0W8L0_9LACT</name>
<sequence>MAIEYGTVEDYKGSVETANLIPLVGTSYSEVEELTEILHLLENWQYKSALIELDKLISSGQKTIDSLLLKGEIVSLFDYNQEAIHLFDTVLTMDSSNVYAMVMRLIQLIIIKEEAVEIDRSLNALRLNAPYLYDYFKETLDFINDNKLRFECDANKKPIDLICVFGYFLNADGSMPPKLKQRLDKVISLAKEYPSATILISGGAVQNAYVEALEMKRVLLEAGIPEDRLVALTRARDTVGNIIEFIDYIKDRMFSSICVVTSLDHLPRAWMSLKMGLKNIGYDAEVGAAATEETVGDMQKEIRLSYQTIFRIAGLFEKQDIRKLMMD</sequence>
<organism evidence="2 3">
    <name type="scientific">Alkalibacterium olivapovliticus</name>
    <dbReference type="NCBI Taxonomy" id="99907"/>
    <lineage>
        <taxon>Bacteria</taxon>
        <taxon>Bacillati</taxon>
        <taxon>Bacillota</taxon>
        <taxon>Bacilli</taxon>
        <taxon>Lactobacillales</taxon>
        <taxon>Carnobacteriaceae</taxon>
        <taxon>Alkalibacterium</taxon>
    </lineage>
</organism>
<dbReference type="GO" id="GO:0043164">
    <property type="term" value="P:Gram-negative-bacterium-type cell wall biogenesis"/>
    <property type="evidence" value="ECO:0007669"/>
    <property type="project" value="TreeGrafter"/>
</dbReference>
<keyword evidence="3" id="KW-1185">Reference proteome</keyword>
<evidence type="ECO:0000313" key="3">
    <source>
        <dbReference type="Proteomes" id="UP000238205"/>
    </source>
</evidence>
<dbReference type="Proteomes" id="UP000238205">
    <property type="component" value="Unassembled WGS sequence"/>
</dbReference>
<dbReference type="PANTHER" id="PTHR30336">
    <property type="entry name" value="INNER MEMBRANE PROTEIN, PROBABLE PERMEASE"/>
    <property type="match status" value="1"/>
</dbReference>